<evidence type="ECO:0000313" key="2">
    <source>
        <dbReference type="EMBL" id="TSI14494.1"/>
    </source>
</evidence>
<dbReference type="InterPro" id="IPR038721">
    <property type="entry name" value="IS701-like_DDE_dom"/>
</dbReference>
<gene>
    <name evidence="2" type="ORF">FO013_14020</name>
</gene>
<evidence type="ECO:0000313" key="3">
    <source>
        <dbReference type="Proteomes" id="UP000316406"/>
    </source>
</evidence>
<dbReference type="Pfam" id="PF13546">
    <property type="entry name" value="DDE_5"/>
    <property type="match status" value="1"/>
</dbReference>
<feature type="domain" description="Transposase IS701-like DDE" evidence="1">
    <location>
        <begin position="20"/>
        <end position="90"/>
    </location>
</feature>
<dbReference type="EMBL" id="VLTK01000008">
    <property type="protein sequence ID" value="TSI14494.1"/>
    <property type="molecule type" value="Genomic_DNA"/>
</dbReference>
<dbReference type="OrthoDB" id="4954307at2"/>
<evidence type="ECO:0000259" key="1">
    <source>
        <dbReference type="Pfam" id="PF13546"/>
    </source>
</evidence>
<proteinExistence type="predicted"/>
<comment type="caution">
    <text evidence="2">The sequence shown here is derived from an EMBL/GenBank/DDBJ whole genome shotgun (WGS) entry which is preliminary data.</text>
</comment>
<accession>A0A556CAL8</accession>
<name>A0A556CAL8_BREAU</name>
<dbReference type="RefSeq" id="WP_143923203.1">
    <property type="nucleotide sequence ID" value="NZ_VLTK01000008.1"/>
</dbReference>
<dbReference type="AlphaFoldDB" id="A0A556CAL8"/>
<keyword evidence="3" id="KW-1185">Reference proteome</keyword>
<protein>
    <submittedName>
        <fullName evidence="2">Transposase</fullName>
    </submittedName>
</protein>
<reference evidence="2 3" key="1">
    <citation type="submission" date="2019-07" db="EMBL/GenBank/DDBJ databases">
        <title>Draft genome sequence of Brevibacterium aurantiacum XU54 isolated from Xinjiang China.</title>
        <authorList>
            <person name="Xu X."/>
        </authorList>
    </citation>
    <scope>NUCLEOTIDE SEQUENCE [LARGE SCALE GENOMIC DNA]</scope>
    <source>
        <strain evidence="2 3">XU54</strain>
    </source>
</reference>
<sequence>MDKRGIKRVWAELDGYVGDVFASLPRRDQRDKGGLYLRGLTLDRRWKSMQPMGDRIGIDHQQLQQFVSSSLRPVERRLAARAVEVISPEA</sequence>
<dbReference type="Proteomes" id="UP000316406">
    <property type="component" value="Unassembled WGS sequence"/>
</dbReference>
<organism evidence="2 3">
    <name type="scientific">Brevibacterium aurantiacum</name>
    <dbReference type="NCBI Taxonomy" id="273384"/>
    <lineage>
        <taxon>Bacteria</taxon>
        <taxon>Bacillati</taxon>
        <taxon>Actinomycetota</taxon>
        <taxon>Actinomycetes</taxon>
        <taxon>Micrococcales</taxon>
        <taxon>Brevibacteriaceae</taxon>
        <taxon>Brevibacterium</taxon>
    </lineage>
</organism>